<evidence type="ECO:0000313" key="3">
    <source>
        <dbReference type="Proteomes" id="UP000654345"/>
    </source>
</evidence>
<dbReference type="EMBL" id="BNJG01000001">
    <property type="protein sequence ID" value="GHO54175.1"/>
    <property type="molecule type" value="Genomic_DNA"/>
</dbReference>
<dbReference type="InterPro" id="IPR051599">
    <property type="entry name" value="Cell_Envelope_Assoc"/>
</dbReference>
<dbReference type="InterPro" id="IPR014729">
    <property type="entry name" value="Rossmann-like_a/b/a_fold"/>
</dbReference>
<keyword evidence="3" id="KW-1185">Reference proteome</keyword>
<evidence type="ECO:0000259" key="1">
    <source>
        <dbReference type="Pfam" id="PF02698"/>
    </source>
</evidence>
<dbReference type="Pfam" id="PF02698">
    <property type="entry name" value="DUF218"/>
    <property type="match status" value="1"/>
</dbReference>
<dbReference type="CDD" id="cd06259">
    <property type="entry name" value="YdcF-like"/>
    <property type="match status" value="1"/>
</dbReference>
<name>A0ABQ3UP68_9CHLR</name>
<dbReference type="Proteomes" id="UP000654345">
    <property type="component" value="Unassembled WGS sequence"/>
</dbReference>
<feature type="domain" description="DUF218" evidence="1">
    <location>
        <begin position="34"/>
        <end position="152"/>
    </location>
</feature>
<accession>A0ABQ3UP68</accession>
<organism evidence="2 3">
    <name type="scientific">Ktedonobacter robiniae</name>
    <dbReference type="NCBI Taxonomy" id="2778365"/>
    <lineage>
        <taxon>Bacteria</taxon>
        <taxon>Bacillati</taxon>
        <taxon>Chloroflexota</taxon>
        <taxon>Ktedonobacteria</taxon>
        <taxon>Ktedonobacterales</taxon>
        <taxon>Ktedonobacteraceae</taxon>
        <taxon>Ktedonobacter</taxon>
    </lineage>
</organism>
<sequence length="192" mass="22034">MQDLVTILYNWLAISDGPQKADLIFLFGAPTLAVPQKGLELYKAGFASYLLVTGERSLTEESGWNKTLADKYAENLIENDVDKNRIIIQNKSLNTLEDVIFSLGNLSVFKRIILVNRPIQQRRGYATFQKQTTDMVLINVPCMETMSEDQLAVRCVLEYEKIERYTNKGDIKKQVIPNEVREAYQIIKEILR</sequence>
<gene>
    <name evidence="2" type="ORF">KSB_26500</name>
</gene>
<dbReference type="PANTHER" id="PTHR30336:SF20">
    <property type="entry name" value="DUF218 DOMAIN-CONTAINING PROTEIN"/>
    <property type="match status" value="1"/>
</dbReference>
<dbReference type="Gene3D" id="3.40.50.620">
    <property type="entry name" value="HUPs"/>
    <property type="match status" value="1"/>
</dbReference>
<evidence type="ECO:0000313" key="2">
    <source>
        <dbReference type="EMBL" id="GHO54175.1"/>
    </source>
</evidence>
<proteinExistence type="predicted"/>
<comment type="caution">
    <text evidence="2">The sequence shown here is derived from an EMBL/GenBank/DDBJ whole genome shotgun (WGS) entry which is preliminary data.</text>
</comment>
<dbReference type="InterPro" id="IPR003848">
    <property type="entry name" value="DUF218"/>
</dbReference>
<reference evidence="2 3" key="1">
    <citation type="journal article" date="2021" name="Int. J. Syst. Evol. Microbiol.">
        <title>Reticulibacter mediterranei gen. nov., sp. nov., within the new family Reticulibacteraceae fam. nov., and Ktedonospora formicarum gen. nov., sp. nov., Ktedonobacter robiniae sp. nov., Dictyobacter formicarum sp. nov. and Dictyobacter arantiisoli sp. nov., belonging to the class Ktedonobacteria.</title>
        <authorList>
            <person name="Yabe S."/>
            <person name="Zheng Y."/>
            <person name="Wang C.M."/>
            <person name="Sakai Y."/>
            <person name="Abe K."/>
            <person name="Yokota A."/>
            <person name="Donadio S."/>
            <person name="Cavaletti L."/>
            <person name="Monciardini P."/>
        </authorList>
    </citation>
    <scope>NUCLEOTIDE SEQUENCE [LARGE SCALE GENOMIC DNA]</scope>
    <source>
        <strain evidence="2 3">SOSP1-30</strain>
    </source>
</reference>
<dbReference type="PANTHER" id="PTHR30336">
    <property type="entry name" value="INNER MEMBRANE PROTEIN, PROBABLE PERMEASE"/>
    <property type="match status" value="1"/>
</dbReference>
<dbReference type="RefSeq" id="WP_201370916.1">
    <property type="nucleotide sequence ID" value="NZ_BNJG01000001.1"/>
</dbReference>
<protein>
    <recommendedName>
        <fullName evidence="1">DUF218 domain-containing protein</fullName>
    </recommendedName>
</protein>